<reference evidence="1 2" key="1">
    <citation type="submission" date="2013-01" db="EMBL/GenBank/DDBJ databases">
        <authorList>
            <person name="Harkins D.M."/>
            <person name="Durkin A.S."/>
            <person name="Brinkac L.M."/>
            <person name="Haft D.H."/>
            <person name="Selengut J.D."/>
            <person name="Sanka R."/>
            <person name="DePew J."/>
            <person name="Purushe J."/>
            <person name="Chanthongthip A."/>
            <person name="Lattana O."/>
            <person name="Phetsouvanh R."/>
            <person name="Newton P.N."/>
            <person name="Vinetz J.M."/>
            <person name="Sutton G.G."/>
            <person name="Nierman W.C."/>
            <person name="Fouts D.E."/>
        </authorList>
    </citation>
    <scope>NUCLEOTIDE SEQUENCE [LARGE SCALE GENOMIC DNA]</scope>
    <source>
        <strain evidence="1 2">UI 13098</strain>
    </source>
</reference>
<gene>
    <name evidence="1" type="ORF">LEP1GSC108_4443</name>
</gene>
<evidence type="ECO:0000313" key="2">
    <source>
        <dbReference type="Proteomes" id="UP000012118"/>
    </source>
</evidence>
<sequence>MARKTQYDEEFKKNTVELLVKSRKSNDSDLKRFGSLCEYLDKLEEEVSDG</sequence>
<dbReference type="EMBL" id="AHNU02000061">
    <property type="protein sequence ID" value="EMN89322.1"/>
    <property type="molecule type" value="Genomic_DNA"/>
</dbReference>
<evidence type="ECO:0000313" key="1">
    <source>
        <dbReference type="EMBL" id="EMN89322.1"/>
    </source>
</evidence>
<accession>M6QKA2</accession>
<comment type="caution">
    <text evidence="1">The sequence shown here is derived from an EMBL/GenBank/DDBJ whole genome shotgun (WGS) entry which is preliminary data.</text>
</comment>
<dbReference type="Proteomes" id="UP000012118">
    <property type="component" value="Unassembled WGS sequence"/>
</dbReference>
<organism evidence="1 2">
    <name type="scientific">Leptospira weilii str. UI 13098</name>
    <dbReference type="NCBI Taxonomy" id="1088542"/>
    <lineage>
        <taxon>Bacteria</taxon>
        <taxon>Pseudomonadati</taxon>
        <taxon>Spirochaetota</taxon>
        <taxon>Spirochaetia</taxon>
        <taxon>Leptospirales</taxon>
        <taxon>Leptospiraceae</taxon>
        <taxon>Leptospira</taxon>
    </lineage>
</organism>
<name>M6QKA2_9LEPT</name>
<protein>
    <submittedName>
        <fullName evidence="1">Uncharacterized protein</fullName>
    </submittedName>
</protein>
<dbReference type="AlphaFoldDB" id="M6QKA2"/>
<proteinExistence type="predicted"/>
<keyword evidence="2" id="KW-1185">Reference proteome</keyword>